<dbReference type="EMBL" id="SBIJ01000012">
    <property type="protein sequence ID" value="TNH43778.1"/>
    <property type="molecule type" value="Genomic_DNA"/>
</dbReference>
<sequence length="115" mass="13313">MSNKRAFACSISIKLKASDEPSATKTSPINPIGRIFDMNWIKCSEQLPELDTPVFAGWFNSEGEFIWNCYVRTWDSEGWLWSICQDFGQGDWLLDDDYSMITHWQPMPTPPEDIE</sequence>
<protein>
    <submittedName>
        <fullName evidence="2">DUF551 domain-containing protein</fullName>
    </submittedName>
</protein>
<evidence type="ECO:0000313" key="2">
    <source>
        <dbReference type="EMBL" id="TNH43778.1"/>
    </source>
</evidence>
<name>A0A5C4RIX5_PHOLU</name>
<dbReference type="Pfam" id="PF04448">
    <property type="entry name" value="DUF551"/>
    <property type="match status" value="1"/>
</dbReference>
<dbReference type="Proteomes" id="UP000307592">
    <property type="component" value="Unassembled WGS sequence"/>
</dbReference>
<gene>
    <name evidence="2" type="ORF">EP164_09525</name>
</gene>
<reference evidence="2 3" key="1">
    <citation type="submission" date="2019-01" db="EMBL/GenBank/DDBJ databases">
        <title>Draft genome assembly of Photorhabdus luminescens subsp. sonorensis Caborca.</title>
        <authorList>
            <person name="Duong D.A."/>
            <person name="Espinosa-Artiles P."/>
            <person name="Orozco R.A."/>
            <person name="Molnar I."/>
            <person name="Stock P."/>
        </authorList>
    </citation>
    <scope>NUCLEOTIDE SEQUENCE [LARGE SCALE GENOMIC DNA]</scope>
    <source>
        <strain evidence="2 3">Caborca</strain>
    </source>
</reference>
<comment type="caution">
    <text evidence="2">The sequence shown here is derived from an EMBL/GenBank/DDBJ whole genome shotgun (WGS) entry which is preliminary data.</text>
</comment>
<dbReference type="AlphaFoldDB" id="A0A5C4RIX5"/>
<evidence type="ECO:0000313" key="3">
    <source>
        <dbReference type="Proteomes" id="UP000307592"/>
    </source>
</evidence>
<organism evidence="2 3">
    <name type="scientific">Photorhabdus luminescens subsp. sonorensis</name>
    <dbReference type="NCBI Taxonomy" id="1173677"/>
    <lineage>
        <taxon>Bacteria</taxon>
        <taxon>Pseudomonadati</taxon>
        <taxon>Pseudomonadota</taxon>
        <taxon>Gammaproteobacteria</taxon>
        <taxon>Enterobacterales</taxon>
        <taxon>Morganellaceae</taxon>
        <taxon>Photorhabdus</taxon>
    </lineage>
</organism>
<evidence type="ECO:0000259" key="1">
    <source>
        <dbReference type="Pfam" id="PF04448"/>
    </source>
</evidence>
<accession>A0A5C4RIX5</accession>
<dbReference type="InterPro" id="IPR007539">
    <property type="entry name" value="DUF551"/>
</dbReference>
<proteinExistence type="predicted"/>
<feature type="domain" description="DUF551" evidence="1">
    <location>
        <begin position="40"/>
        <end position="112"/>
    </location>
</feature>